<dbReference type="SUPFAM" id="SSF57850">
    <property type="entry name" value="RING/U-box"/>
    <property type="match status" value="1"/>
</dbReference>
<proteinExistence type="predicted"/>
<accession>A0A0D0EBI0</accession>
<evidence type="ECO:0000256" key="10">
    <source>
        <dbReference type="SAM" id="MobiDB-lite"/>
    </source>
</evidence>
<dbReference type="CDD" id="cd20341">
    <property type="entry name" value="BRcat_RBR_RNF14"/>
    <property type="match status" value="1"/>
</dbReference>
<feature type="region of interest" description="Disordered" evidence="10">
    <location>
        <begin position="350"/>
        <end position="374"/>
    </location>
</feature>
<feature type="compositionally biased region" description="Basic and acidic residues" evidence="10">
    <location>
        <begin position="355"/>
        <end position="369"/>
    </location>
</feature>
<keyword evidence="4" id="KW-0479">Metal-binding</keyword>
<dbReference type="STRING" id="930991.A0A0D0EBI0"/>
<sequence length="505" mass="56633">MSEIPSDADSVTCRAMQIEEWQVLEVSFLRHRDDTANPLHTSQSIHPTICISNDTSNSQSLIKLEIPIELGERRIAITPVPPEAYYAAPEPPPSAPESPCQPLPSNEHQYTPSPDVLDPLLASESAVLSALPPLHLHISLPASYPLHALPTIQSLQAASGWLPQWVLGDMKQRMSEMCNAPEGSGVLYSWVEWIRSGEFLADVGIFDQGSQSIRIPHPHPPHLLSILLAYASSSKSDIFAHTSHSCSICLYERKGVHCLALQCGHVFCRECLAEMWGLHVKEGEIARVGCPEVDCGKEEGEGETNGLRETVEEEVRAVLSENEVKRWRWLRKKRDFERDPTMIHCPMEFCQEPVPKPKPEKSKNGTRGDPEEDDSGWARLRTCGSCGYSFCAFCRRTWHGPLTPCPLPLTSKFLLDYLTAPPGSPERLAIERRYGRSNVLKLLRRHEEEQENRKWMDASTMACPGCEVRVEKSMGCNHVSSPSPWFRAMFRGCPSWVRLMMPNGP</sequence>
<reference evidence="14" key="2">
    <citation type="submission" date="2015-01" db="EMBL/GenBank/DDBJ databases">
        <title>Evolutionary Origins and Diversification of the Mycorrhizal Mutualists.</title>
        <authorList>
            <consortium name="DOE Joint Genome Institute"/>
            <consortium name="Mycorrhizal Genomics Consortium"/>
            <person name="Kohler A."/>
            <person name="Kuo A."/>
            <person name="Nagy L.G."/>
            <person name="Floudas D."/>
            <person name="Copeland A."/>
            <person name="Barry K.W."/>
            <person name="Cichocki N."/>
            <person name="Veneault-Fourrey C."/>
            <person name="LaButti K."/>
            <person name="Lindquist E.A."/>
            <person name="Lipzen A."/>
            <person name="Lundell T."/>
            <person name="Morin E."/>
            <person name="Murat C."/>
            <person name="Riley R."/>
            <person name="Ohm R."/>
            <person name="Sun H."/>
            <person name="Tunlid A."/>
            <person name="Henrissat B."/>
            <person name="Grigoriev I.V."/>
            <person name="Hibbett D.S."/>
            <person name="Martin F."/>
        </authorList>
    </citation>
    <scope>NUCLEOTIDE SEQUENCE [LARGE SCALE GENOMIC DNA]</scope>
    <source>
        <strain evidence="14">Ve08.2h10</strain>
    </source>
</reference>
<dbReference type="SUPFAM" id="SSF54495">
    <property type="entry name" value="UBC-like"/>
    <property type="match status" value="1"/>
</dbReference>
<evidence type="ECO:0000256" key="5">
    <source>
        <dbReference type="ARBA" id="ARBA00022737"/>
    </source>
</evidence>
<dbReference type="Pfam" id="PF05773">
    <property type="entry name" value="RWD"/>
    <property type="match status" value="1"/>
</dbReference>
<evidence type="ECO:0000259" key="12">
    <source>
        <dbReference type="PROSITE" id="PS51873"/>
    </source>
</evidence>
<dbReference type="PROSITE" id="PS00518">
    <property type="entry name" value="ZF_RING_1"/>
    <property type="match status" value="1"/>
</dbReference>
<dbReference type="CDD" id="cd23134">
    <property type="entry name" value="RING-HC_ITT1-like"/>
    <property type="match status" value="1"/>
</dbReference>
<dbReference type="HOGENOM" id="CLU_021364_2_2_1"/>
<evidence type="ECO:0000256" key="8">
    <source>
        <dbReference type="ARBA" id="ARBA00022833"/>
    </source>
</evidence>
<dbReference type="SMART" id="SM00184">
    <property type="entry name" value="RING"/>
    <property type="match status" value="1"/>
</dbReference>
<keyword evidence="3" id="KW-0808">Transferase</keyword>
<dbReference type="InterPro" id="IPR002867">
    <property type="entry name" value="IBR_dom"/>
</dbReference>
<comment type="catalytic activity">
    <reaction evidence="1">
        <text>[E2 ubiquitin-conjugating enzyme]-S-ubiquitinyl-L-cysteine + [acceptor protein]-L-lysine = [E2 ubiquitin-conjugating enzyme]-L-cysteine + [acceptor protein]-N(6)-ubiquitinyl-L-lysine.</text>
        <dbReference type="EC" id="2.3.2.31"/>
    </reaction>
</comment>
<evidence type="ECO:0000256" key="3">
    <source>
        <dbReference type="ARBA" id="ARBA00022679"/>
    </source>
</evidence>
<evidence type="ECO:0000256" key="1">
    <source>
        <dbReference type="ARBA" id="ARBA00001798"/>
    </source>
</evidence>
<dbReference type="CDD" id="cd23820">
    <property type="entry name" value="RWD_RNF14"/>
    <property type="match status" value="1"/>
</dbReference>
<protein>
    <recommendedName>
        <fullName evidence="2">RBR-type E3 ubiquitin transferase</fullName>
        <ecNumber evidence="2">2.3.2.31</ecNumber>
    </recommendedName>
</protein>
<keyword evidence="8" id="KW-0862">Zinc</keyword>
<dbReference type="Gene3D" id="3.30.40.10">
    <property type="entry name" value="Zinc/RING finger domain, C3HC4 (zinc finger)"/>
    <property type="match status" value="1"/>
</dbReference>
<dbReference type="InterPro" id="IPR016135">
    <property type="entry name" value="UBQ-conjugating_enzyme/RWD"/>
</dbReference>
<feature type="domain" description="RING-type" evidence="11">
    <location>
        <begin position="246"/>
        <end position="291"/>
    </location>
</feature>
<dbReference type="Gene3D" id="1.20.120.1750">
    <property type="match status" value="1"/>
</dbReference>
<dbReference type="GO" id="GO:0016567">
    <property type="term" value="P:protein ubiquitination"/>
    <property type="evidence" value="ECO:0007669"/>
    <property type="project" value="InterPro"/>
</dbReference>
<dbReference type="SMART" id="SM00647">
    <property type="entry name" value="IBR"/>
    <property type="match status" value="1"/>
</dbReference>
<dbReference type="InterPro" id="IPR031127">
    <property type="entry name" value="E3_UB_ligase_RBR"/>
</dbReference>
<dbReference type="PROSITE" id="PS50089">
    <property type="entry name" value="ZF_RING_2"/>
    <property type="match status" value="1"/>
</dbReference>
<keyword evidence="5" id="KW-0677">Repeat</keyword>
<organism evidence="13 14">
    <name type="scientific">Paxillus rubicundulus Ve08.2h10</name>
    <dbReference type="NCBI Taxonomy" id="930991"/>
    <lineage>
        <taxon>Eukaryota</taxon>
        <taxon>Fungi</taxon>
        <taxon>Dikarya</taxon>
        <taxon>Basidiomycota</taxon>
        <taxon>Agaricomycotina</taxon>
        <taxon>Agaricomycetes</taxon>
        <taxon>Agaricomycetidae</taxon>
        <taxon>Boletales</taxon>
        <taxon>Paxilineae</taxon>
        <taxon>Paxillaceae</taxon>
        <taxon>Paxillus</taxon>
    </lineage>
</organism>
<feature type="domain" description="RING-type" evidence="12">
    <location>
        <begin position="242"/>
        <end position="505"/>
    </location>
</feature>
<dbReference type="Pfam" id="PF13445">
    <property type="entry name" value="zf-RING_UBOX"/>
    <property type="match status" value="1"/>
</dbReference>
<dbReference type="FunCoup" id="A0A0D0EBI0">
    <property type="interactions" value="126"/>
</dbReference>
<evidence type="ECO:0000313" key="14">
    <source>
        <dbReference type="Proteomes" id="UP000054538"/>
    </source>
</evidence>
<dbReference type="Gene3D" id="3.10.110.10">
    <property type="entry name" value="Ubiquitin Conjugating Enzyme"/>
    <property type="match status" value="1"/>
</dbReference>
<evidence type="ECO:0000256" key="7">
    <source>
        <dbReference type="ARBA" id="ARBA00022786"/>
    </source>
</evidence>
<gene>
    <name evidence="13" type="ORF">PAXRUDRAFT_824707</name>
</gene>
<dbReference type="Pfam" id="PF01485">
    <property type="entry name" value="IBR"/>
    <property type="match status" value="1"/>
</dbReference>
<evidence type="ECO:0000256" key="2">
    <source>
        <dbReference type="ARBA" id="ARBA00012251"/>
    </source>
</evidence>
<keyword evidence="7" id="KW-0833">Ubl conjugation pathway</keyword>
<dbReference type="InterPro" id="IPR006575">
    <property type="entry name" value="RWD_dom"/>
</dbReference>
<dbReference type="Proteomes" id="UP000054538">
    <property type="component" value="Unassembled WGS sequence"/>
</dbReference>
<dbReference type="InterPro" id="IPR017907">
    <property type="entry name" value="Znf_RING_CS"/>
</dbReference>
<name>A0A0D0EBI0_9AGAM</name>
<dbReference type="EC" id="2.3.2.31" evidence="2"/>
<evidence type="ECO:0000259" key="11">
    <source>
        <dbReference type="PROSITE" id="PS50089"/>
    </source>
</evidence>
<dbReference type="InterPro" id="IPR001841">
    <property type="entry name" value="Znf_RING"/>
</dbReference>
<dbReference type="PROSITE" id="PS51873">
    <property type="entry name" value="TRIAD"/>
    <property type="match status" value="1"/>
</dbReference>
<dbReference type="InParanoid" id="A0A0D0EBI0"/>
<reference evidence="13 14" key="1">
    <citation type="submission" date="2014-04" db="EMBL/GenBank/DDBJ databases">
        <authorList>
            <consortium name="DOE Joint Genome Institute"/>
            <person name="Kuo A."/>
            <person name="Kohler A."/>
            <person name="Jargeat P."/>
            <person name="Nagy L.G."/>
            <person name="Floudas D."/>
            <person name="Copeland A."/>
            <person name="Barry K.W."/>
            <person name="Cichocki N."/>
            <person name="Veneault-Fourrey C."/>
            <person name="LaButti K."/>
            <person name="Lindquist E.A."/>
            <person name="Lipzen A."/>
            <person name="Lundell T."/>
            <person name="Morin E."/>
            <person name="Murat C."/>
            <person name="Sun H."/>
            <person name="Tunlid A."/>
            <person name="Henrissat B."/>
            <person name="Grigoriev I.V."/>
            <person name="Hibbett D.S."/>
            <person name="Martin F."/>
            <person name="Nordberg H.P."/>
            <person name="Cantor M.N."/>
            <person name="Hua S.X."/>
        </authorList>
    </citation>
    <scope>NUCLEOTIDE SEQUENCE [LARGE SCALE GENOMIC DNA]</scope>
    <source>
        <strain evidence="13 14">Ve08.2h10</strain>
    </source>
</reference>
<evidence type="ECO:0000256" key="4">
    <source>
        <dbReference type="ARBA" id="ARBA00022723"/>
    </source>
</evidence>
<dbReference type="InterPro" id="IPR027370">
    <property type="entry name" value="Znf-RING_euk"/>
</dbReference>
<dbReference type="InterPro" id="IPR044066">
    <property type="entry name" value="TRIAD_supradom"/>
</dbReference>
<evidence type="ECO:0000313" key="13">
    <source>
        <dbReference type="EMBL" id="KIK97655.1"/>
    </source>
</evidence>
<dbReference type="InterPro" id="IPR013083">
    <property type="entry name" value="Znf_RING/FYVE/PHD"/>
</dbReference>
<dbReference type="EMBL" id="KN824926">
    <property type="protein sequence ID" value="KIK97655.1"/>
    <property type="molecule type" value="Genomic_DNA"/>
</dbReference>
<dbReference type="GO" id="GO:0008270">
    <property type="term" value="F:zinc ion binding"/>
    <property type="evidence" value="ECO:0007669"/>
    <property type="project" value="UniProtKB-KW"/>
</dbReference>
<keyword evidence="14" id="KW-1185">Reference proteome</keyword>
<keyword evidence="6 9" id="KW-0863">Zinc-finger</keyword>
<feature type="compositionally biased region" description="Pro residues" evidence="10">
    <location>
        <begin position="89"/>
        <end position="102"/>
    </location>
</feature>
<dbReference type="AlphaFoldDB" id="A0A0D0EBI0"/>
<evidence type="ECO:0000256" key="9">
    <source>
        <dbReference type="PROSITE-ProRule" id="PRU00175"/>
    </source>
</evidence>
<dbReference type="GO" id="GO:0061630">
    <property type="term" value="F:ubiquitin protein ligase activity"/>
    <property type="evidence" value="ECO:0007669"/>
    <property type="project" value="UniProtKB-EC"/>
</dbReference>
<evidence type="ECO:0000256" key="6">
    <source>
        <dbReference type="ARBA" id="ARBA00022771"/>
    </source>
</evidence>
<dbReference type="PANTHER" id="PTHR11685">
    <property type="entry name" value="RBR FAMILY RING FINGER AND IBR DOMAIN-CONTAINING"/>
    <property type="match status" value="1"/>
</dbReference>
<dbReference type="OrthoDB" id="1431934at2759"/>
<feature type="region of interest" description="Disordered" evidence="10">
    <location>
        <begin position="84"/>
        <end position="107"/>
    </location>
</feature>